<protein>
    <submittedName>
        <fullName evidence="4">Glycosyltransferase</fullName>
        <ecNumber evidence="4">2.4.-.-</ecNumber>
    </submittedName>
</protein>
<organism evidence="4 5">
    <name type="scientific">Thiorhodococcus fuscus</name>
    <dbReference type="NCBI Taxonomy" id="527200"/>
    <lineage>
        <taxon>Bacteria</taxon>
        <taxon>Pseudomonadati</taxon>
        <taxon>Pseudomonadota</taxon>
        <taxon>Gammaproteobacteria</taxon>
        <taxon>Chromatiales</taxon>
        <taxon>Chromatiaceae</taxon>
        <taxon>Thiorhodococcus</taxon>
    </lineage>
</organism>
<keyword evidence="5" id="KW-1185">Reference proteome</keyword>
<dbReference type="GO" id="GO:0016757">
    <property type="term" value="F:glycosyltransferase activity"/>
    <property type="evidence" value="ECO:0007669"/>
    <property type="project" value="UniProtKB-KW"/>
</dbReference>
<dbReference type="SUPFAM" id="SSF53756">
    <property type="entry name" value="UDP-Glycosyltransferase/glycogen phosphorylase"/>
    <property type="match status" value="1"/>
</dbReference>
<dbReference type="EMBL" id="JBHUHX010000056">
    <property type="protein sequence ID" value="MFD2113764.1"/>
    <property type="molecule type" value="Genomic_DNA"/>
</dbReference>
<feature type="domain" description="Glycosyl transferase family 1" evidence="2">
    <location>
        <begin position="217"/>
        <end position="377"/>
    </location>
</feature>
<dbReference type="Pfam" id="PF13439">
    <property type="entry name" value="Glyco_transf_4"/>
    <property type="match status" value="1"/>
</dbReference>
<name>A0ABW4YE91_9GAMM</name>
<comment type="caution">
    <text evidence="4">The sequence shown here is derived from an EMBL/GenBank/DDBJ whole genome shotgun (WGS) entry which is preliminary data.</text>
</comment>
<evidence type="ECO:0000259" key="2">
    <source>
        <dbReference type="Pfam" id="PF00534"/>
    </source>
</evidence>
<evidence type="ECO:0000313" key="4">
    <source>
        <dbReference type="EMBL" id="MFD2113764.1"/>
    </source>
</evidence>
<evidence type="ECO:0000259" key="3">
    <source>
        <dbReference type="Pfam" id="PF13439"/>
    </source>
</evidence>
<gene>
    <name evidence="4" type="ORF">ACFSJC_18095</name>
</gene>
<evidence type="ECO:0000256" key="1">
    <source>
        <dbReference type="SAM" id="MobiDB-lite"/>
    </source>
</evidence>
<feature type="domain" description="Glycosyltransferase subfamily 4-like N-terminal" evidence="3">
    <location>
        <begin position="15"/>
        <end position="208"/>
    </location>
</feature>
<reference evidence="5" key="1">
    <citation type="journal article" date="2019" name="Int. J. Syst. Evol. Microbiol.">
        <title>The Global Catalogue of Microorganisms (GCM) 10K type strain sequencing project: providing services to taxonomists for standard genome sequencing and annotation.</title>
        <authorList>
            <consortium name="The Broad Institute Genomics Platform"/>
            <consortium name="The Broad Institute Genome Sequencing Center for Infectious Disease"/>
            <person name="Wu L."/>
            <person name="Ma J."/>
        </authorList>
    </citation>
    <scope>NUCLEOTIDE SEQUENCE [LARGE SCALE GENOMIC DNA]</scope>
    <source>
        <strain evidence="5">KACC 12597</strain>
    </source>
</reference>
<dbReference type="PANTHER" id="PTHR45947:SF3">
    <property type="entry name" value="SULFOQUINOVOSYL TRANSFERASE SQD2"/>
    <property type="match status" value="1"/>
</dbReference>
<dbReference type="Gene3D" id="3.40.50.2000">
    <property type="entry name" value="Glycogen Phosphorylase B"/>
    <property type="match status" value="2"/>
</dbReference>
<dbReference type="Pfam" id="PF00534">
    <property type="entry name" value="Glycos_transf_1"/>
    <property type="match status" value="1"/>
</dbReference>
<sequence length="423" mass="47041">MRYCDLTLAYTETSGGIRTYIDQKRRYLDEHTDDEHLLIVPGERDHCERQGRLCKIEIESPLIPGCEPYRFFWRPDKIRRALADQQPDVVELGSYFLSPWAAFRYRDERRAEGVPTLVSVYFHTDVAHAYVGAPVRRFLGEGMETVSDTLALWGHKLGEILEDGAESAFGQMFRKCDLTLAATPAQAARVADYGVQGTEIVPLGVDLNLFSPERRSEAARERLGVAGDDILLIYCGRLDSEKAVNLLIDAFERLPATPRFHLVLVGEGPLRAELEARAGRLGRVHILPFEKDKSAYATLLASADLYVTAGPHETFGLAVVEAEASGLPVVGVDAGALRERVRPEWGRLGPVGDARAMAANIREILPRCHDMGRAARRHVMEAGYGWDSSFETLFDLYRRGLSQHTDSEGGGTIERSEGNGDRD</sequence>
<accession>A0ABW4YE91</accession>
<keyword evidence="4" id="KW-0328">Glycosyltransferase</keyword>
<proteinExistence type="predicted"/>
<feature type="compositionally biased region" description="Basic and acidic residues" evidence="1">
    <location>
        <begin position="414"/>
        <end position="423"/>
    </location>
</feature>
<dbReference type="RefSeq" id="WP_386028600.1">
    <property type="nucleotide sequence ID" value="NZ_JBHUHX010000056.1"/>
</dbReference>
<dbReference type="InterPro" id="IPR050194">
    <property type="entry name" value="Glycosyltransferase_grp1"/>
</dbReference>
<dbReference type="InterPro" id="IPR028098">
    <property type="entry name" value="Glyco_trans_4-like_N"/>
</dbReference>
<evidence type="ECO:0000313" key="5">
    <source>
        <dbReference type="Proteomes" id="UP001597337"/>
    </source>
</evidence>
<dbReference type="PANTHER" id="PTHR45947">
    <property type="entry name" value="SULFOQUINOVOSYL TRANSFERASE SQD2"/>
    <property type="match status" value="1"/>
</dbReference>
<dbReference type="InterPro" id="IPR001296">
    <property type="entry name" value="Glyco_trans_1"/>
</dbReference>
<dbReference type="EC" id="2.4.-.-" evidence="4"/>
<dbReference type="Proteomes" id="UP001597337">
    <property type="component" value="Unassembled WGS sequence"/>
</dbReference>
<keyword evidence="4" id="KW-0808">Transferase</keyword>
<feature type="region of interest" description="Disordered" evidence="1">
    <location>
        <begin position="403"/>
        <end position="423"/>
    </location>
</feature>